<sequence>MTTHLAEGTKNMGLIDIQDSLVLVIDAQENFYRDHRTDVDRDTLAHVFEKVAWVVGAAKALGVPTVVTEEDASTNGRTAGNIRANFPLGTAILPKHAFSAADNPEILEEIHRHKVSTVILLGLETDICVAHSALQLQALGHRVVAIHDSLFSPGRAHQNGLMRMQAAGIELISAKELVYDWVRTVNNIRQFNRDNPALATPPGFSL</sequence>
<dbReference type="Pfam" id="PF00857">
    <property type="entry name" value="Isochorismatase"/>
    <property type="match status" value="1"/>
</dbReference>
<dbReference type="EMBL" id="JAUSSW010000007">
    <property type="protein sequence ID" value="MDQ0103139.1"/>
    <property type="molecule type" value="Genomic_DNA"/>
</dbReference>
<keyword evidence="3" id="KW-1185">Reference proteome</keyword>
<organism evidence="2 3">
    <name type="scientific">Paenarthrobacter nicotinovorans</name>
    <name type="common">Arthrobacter nicotinovorans</name>
    <dbReference type="NCBI Taxonomy" id="29320"/>
    <lineage>
        <taxon>Bacteria</taxon>
        <taxon>Bacillati</taxon>
        <taxon>Actinomycetota</taxon>
        <taxon>Actinomycetes</taxon>
        <taxon>Micrococcales</taxon>
        <taxon>Micrococcaceae</taxon>
        <taxon>Paenarthrobacter</taxon>
    </lineage>
</organism>
<name>A0ABT9TPH8_PAENI</name>
<gene>
    <name evidence="2" type="ORF">J2T10_002796</name>
</gene>
<evidence type="ECO:0000313" key="3">
    <source>
        <dbReference type="Proteomes" id="UP001244563"/>
    </source>
</evidence>
<accession>A0ABT9TPH8</accession>
<proteinExistence type="predicted"/>
<reference evidence="2 3" key="1">
    <citation type="submission" date="2023-07" db="EMBL/GenBank/DDBJ databases">
        <title>Sorghum-associated microbial communities from plants grown in Nebraska, USA.</title>
        <authorList>
            <person name="Schachtman D."/>
        </authorList>
    </citation>
    <scope>NUCLEOTIDE SEQUENCE [LARGE SCALE GENOMIC DNA]</scope>
    <source>
        <strain evidence="2 3">CC523</strain>
    </source>
</reference>
<dbReference type="InterPro" id="IPR050993">
    <property type="entry name" value="Isochorismatase_domain"/>
</dbReference>
<dbReference type="PANTHER" id="PTHR14119">
    <property type="entry name" value="HYDROLASE"/>
    <property type="match status" value="1"/>
</dbReference>
<dbReference type="InterPro" id="IPR000868">
    <property type="entry name" value="Isochorismatase-like_dom"/>
</dbReference>
<dbReference type="RefSeq" id="WP_082924716.1">
    <property type="nucleotide sequence ID" value="NZ_BDDW01000011.1"/>
</dbReference>
<evidence type="ECO:0000259" key="1">
    <source>
        <dbReference type="Pfam" id="PF00857"/>
    </source>
</evidence>
<dbReference type="SUPFAM" id="SSF52499">
    <property type="entry name" value="Isochorismatase-like hydrolases"/>
    <property type="match status" value="1"/>
</dbReference>
<dbReference type="Gene3D" id="3.40.50.850">
    <property type="entry name" value="Isochorismatase-like"/>
    <property type="match status" value="1"/>
</dbReference>
<evidence type="ECO:0000313" key="2">
    <source>
        <dbReference type="EMBL" id="MDQ0103139.1"/>
    </source>
</evidence>
<protein>
    <submittedName>
        <fullName evidence="2">Nicotinamidase-related amidase</fullName>
    </submittedName>
</protein>
<dbReference type="InterPro" id="IPR036380">
    <property type="entry name" value="Isochorismatase-like_sf"/>
</dbReference>
<dbReference type="Proteomes" id="UP001244563">
    <property type="component" value="Unassembled WGS sequence"/>
</dbReference>
<dbReference type="PANTHER" id="PTHR14119:SF3">
    <property type="entry name" value="ISOCHORISMATASE DOMAIN-CONTAINING PROTEIN 2"/>
    <property type="match status" value="1"/>
</dbReference>
<comment type="caution">
    <text evidence="2">The sequence shown here is derived from an EMBL/GenBank/DDBJ whole genome shotgun (WGS) entry which is preliminary data.</text>
</comment>
<feature type="domain" description="Isochorismatase-like" evidence="1">
    <location>
        <begin position="21"/>
        <end position="175"/>
    </location>
</feature>